<dbReference type="STRING" id="441112.SAMN04488094_10599"/>
<dbReference type="Pfam" id="PF20107">
    <property type="entry name" value="DUF6497"/>
    <property type="match status" value="1"/>
</dbReference>
<keyword evidence="2" id="KW-1185">Reference proteome</keyword>
<proteinExistence type="predicted"/>
<gene>
    <name evidence="1" type="ORF">SAMN04488094_10599</name>
</gene>
<evidence type="ECO:0000313" key="1">
    <source>
        <dbReference type="EMBL" id="SFC47242.1"/>
    </source>
</evidence>
<dbReference type="InterPro" id="IPR045467">
    <property type="entry name" value="DUF6497"/>
</dbReference>
<sequence>MRLFQLVGAVGLALGAQPVAAQEIVLHSGLSVMPLDRIVERQADGRMWLTLRYVTPRIARDGGDMGYEDVATDLDELCNTQGLSAAAEEGGIDEVVIALLDRPVEWGTTDPDATMFIGAYFPDEEGCIWQ</sequence>
<evidence type="ECO:0000313" key="2">
    <source>
        <dbReference type="Proteomes" id="UP000198728"/>
    </source>
</evidence>
<accession>A0A1I1JH06</accession>
<evidence type="ECO:0008006" key="3">
    <source>
        <dbReference type="Google" id="ProtNLM"/>
    </source>
</evidence>
<dbReference type="EMBL" id="FOLG01000005">
    <property type="protein sequence ID" value="SFC47242.1"/>
    <property type="molecule type" value="Genomic_DNA"/>
</dbReference>
<protein>
    <recommendedName>
        <fullName evidence="3">Acetolactate synthase</fullName>
    </recommendedName>
</protein>
<name>A0A1I1JH06_9RHOB</name>
<dbReference type="OrthoDB" id="7862028at2"/>
<reference evidence="1 2" key="1">
    <citation type="submission" date="2016-10" db="EMBL/GenBank/DDBJ databases">
        <authorList>
            <person name="de Groot N.N."/>
        </authorList>
    </citation>
    <scope>NUCLEOTIDE SEQUENCE [LARGE SCALE GENOMIC DNA]</scope>
    <source>
        <strain evidence="1 2">DSM 19548</strain>
    </source>
</reference>
<organism evidence="1 2">
    <name type="scientific">Tropicimonas isoalkanivorans</name>
    <dbReference type="NCBI Taxonomy" id="441112"/>
    <lineage>
        <taxon>Bacteria</taxon>
        <taxon>Pseudomonadati</taxon>
        <taxon>Pseudomonadota</taxon>
        <taxon>Alphaproteobacteria</taxon>
        <taxon>Rhodobacterales</taxon>
        <taxon>Roseobacteraceae</taxon>
        <taxon>Tropicimonas</taxon>
    </lineage>
</organism>
<dbReference type="Proteomes" id="UP000198728">
    <property type="component" value="Unassembled WGS sequence"/>
</dbReference>
<dbReference type="AlphaFoldDB" id="A0A1I1JH06"/>
<dbReference type="RefSeq" id="WP_093360664.1">
    <property type="nucleotide sequence ID" value="NZ_FOLG01000005.1"/>
</dbReference>